<dbReference type="Proteomes" id="UP000235916">
    <property type="component" value="Unassembled WGS sequence"/>
</dbReference>
<evidence type="ECO:0000256" key="2">
    <source>
        <dbReference type="SAM" id="MobiDB-lite"/>
    </source>
</evidence>
<dbReference type="OrthoDB" id="345640at2"/>
<dbReference type="InterPro" id="IPR038522">
    <property type="entry name" value="T4/T6SS_DotU_sf"/>
</dbReference>
<dbReference type="GO" id="GO:0016020">
    <property type="term" value="C:membrane"/>
    <property type="evidence" value="ECO:0007669"/>
    <property type="project" value="UniProtKB-UniRule"/>
</dbReference>
<dbReference type="SUPFAM" id="SSF103088">
    <property type="entry name" value="OmpA-like"/>
    <property type="match status" value="1"/>
</dbReference>
<dbReference type="InterPro" id="IPR017732">
    <property type="entry name" value="T4/T6SS_DotU"/>
</dbReference>
<gene>
    <name evidence="5" type="ORF">C1O66_03745</name>
</gene>
<dbReference type="NCBIfam" id="TIGR03349">
    <property type="entry name" value="IV_VI_DotU"/>
    <property type="match status" value="1"/>
</dbReference>
<dbReference type="PANTHER" id="PTHR38033:SF1">
    <property type="entry name" value="DOTU FAMILY TYPE IV_VI SECRETION SYSTEM PROTEIN"/>
    <property type="match status" value="1"/>
</dbReference>
<evidence type="ECO:0000256" key="3">
    <source>
        <dbReference type="SAM" id="Phobius"/>
    </source>
</evidence>
<protein>
    <submittedName>
        <fullName evidence="5">Type VI secretion system protein TssL</fullName>
    </submittedName>
</protein>
<dbReference type="AlphaFoldDB" id="A0A2N8KTK1"/>
<evidence type="ECO:0000313" key="6">
    <source>
        <dbReference type="Proteomes" id="UP000235916"/>
    </source>
</evidence>
<dbReference type="NCBIfam" id="NF005444">
    <property type="entry name" value="PRK07033.1"/>
    <property type="match status" value="1"/>
</dbReference>
<dbReference type="Pfam" id="PF09850">
    <property type="entry name" value="DotU"/>
    <property type="match status" value="1"/>
</dbReference>
<feature type="transmembrane region" description="Helical" evidence="3">
    <location>
        <begin position="257"/>
        <end position="278"/>
    </location>
</feature>
<feature type="region of interest" description="Disordered" evidence="2">
    <location>
        <begin position="1"/>
        <end position="66"/>
    </location>
</feature>
<keyword evidence="3" id="KW-1133">Transmembrane helix</keyword>
<dbReference type="PANTHER" id="PTHR38033">
    <property type="entry name" value="MEMBRANE PROTEIN-RELATED"/>
    <property type="match status" value="1"/>
</dbReference>
<dbReference type="InterPro" id="IPR006665">
    <property type="entry name" value="OmpA-like"/>
</dbReference>
<proteinExistence type="predicted"/>
<dbReference type="NCBIfam" id="TIGR03350">
    <property type="entry name" value="type_VI_ompA"/>
    <property type="match status" value="1"/>
</dbReference>
<keyword evidence="1 3" id="KW-0472">Membrane</keyword>
<dbReference type="PROSITE" id="PS51123">
    <property type="entry name" value="OMPA_2"/>
    <property type="match status" value="1"/>
</dbReference>
<organism evidence="5 6">
    <name type="scientific">Kinneretia aquatilis</name>
    <dbReference type="NCBI Taxonomy" id="2070761"/>
    <lineage>
        <taxon>Bacteria</taxon>
        <taxon>Pseudomonadati</taxon>
        <taxon>Pseudomonadota</taxon>
        <taxon>Betaproteobacteria</taxon>
        <taxon>Burkholderiales</taxon>
        <taxon>Sphaerotilaceae</taxon>
        <taxon>Roseateles</taxon>
    </lineage>
</organism>
<dbReference type="InterPro" id="IPR036737">
    <property type="entry name" value="OmpA-like_sf"/>
</dbReference>
<name>A0A2N8KTK1_9BURK</name>
<dbReference type="NCBIfam" id="NF038228">
    <property type="entry name" value="IcmH_DotU_IVB"/>
    <property type="match status" value="1"/>
</dbReference>
<accession>A0A2N8KTK1</accession>
<evidence type="ECO:0000313" key="5">
    <source>
        <dbReference type="EMBL" id="PND36742.1"/>
    </source>
</evidence>
<dbReference type="EMBL" id="POSP01000003">
    <property type="protein sequence ID" value="PND36742.1"/>
    <property type="molecule type" value="Genomic_DNA"/>
</dbReference>
<sequence>MSENENDPFAAFESERTIIKPSAGRARAGASAAPAGADRAAEAGSSPPLAAAARADGPASTPLPELGAQASLNPLVHAAAPLLSAAPRLRAMPRHPNPQALRASLVEAIRQFELSAQQQQLPNEQLVAGRYVLCTLLDESASSTPWGSAGAWASQSLLVQFHNESWGGEKVFQLLARLMESPAQHRNLLELMYLTLSLGFEGRYKVLDNGRAQLDAIRERLAQVLRQLSGPVEPTLSPHWQGVPQAPARLRDGISPWLVAALSAFGLLLILLLLRLTLGAQTDASFMALQALHAKAEAKPAAAIAPVAVPPRLAQLLRSDIEAGAVQVRDEADRSVVTVLGDTMFEPGSADVAARATPLFGRIAAALQQVQGRVAVVGHSDNQAIRSLRFPSNWHLSLARAQSVRQLLAQTVEASRLGAEGRADSEPVADNASAEGRARNRRVDIVLTVAAQP</sequence>
<dbReference type="CDD" id="cd07185">
    <property type="entry name" value="OmpA_C-like"/>
    <property type="match status" value="1"/>
</dbReference>
<dbReference type="Gene3D" id="3.30.1330.60">
    <property type="entry name" value="OmpA-like domain"/>
    <property type="match status" value="1"/>
</dbReference>
<dbReference type="Pfam" id="PF00691">
    <property type="entry name" value="OmpA"/>
    <property type="match status" value="1"/>
</dbReference>
<dbReference type="Gene3D" id="1.25.40.590">
    <property type="entry name" value="Type IV / VI secretion system, DotU"/>
    <property type="match status" value="1"/>
</dbReference>
<dbReference type="RefSeq" id="WP_102766665.1">
    <property type="nucleotide sequence ID" value="NZ_POSP01000003.1"/>
</dbReference>
<evidence type="ECO:0000256" key="1">
    <source>
        <dbReference type="PROSITE-ProRule" id="PRU00473"/>
    </source>
</evidence>
<feature type="domain" description="OmpA-like" evidence="4">
    <location>
        <begin position="332"/>
        <end position="451"/>
    </location>
</feature>
<comment type="caution">
    <text evidence="5">The sequence shown here is derived from an EMBL/GenBank/DDBJ whole genome shotgun (WGS) entry which is preliminary data.</text>
</comment>
<keyword evidence="6" id="KW-1185">Reference proteome</keyword>
<feature type="compositionally biased region" description="Low complexity" evidence="2">
    <location>
        <begin position="22"/>
        <end position="60"/>
    </location>
</feature>
<evidence type="ECO:0000259" key="4">
    <source>
        <dbReference type="PROSITE" id="PS51123"/>
    </source>
</evidence>
<reference evidence="5 6" key="1">
    <citation type="submission" date="2018-01" db="EMBL/GenBank/DDBJ databases">
        <title>Draft genome sequence of Paucibacter aquatile CR182 isolated from freshwater of the Nakdong River.</title>
        <authorList>
            <person name="Choi A."/>
            <person name="Chung E.J."/>
        </authorList>
    </citation>
    <scope>NUCLEOTIDE SEQUENCE [LARGE SCALE GENOMIC DNA]</scope>
    <source>
        <strain evidence="5 6">CR182</strain>
    </source>
</reference>
<dbReference type="InterPro" id="IPR017733">
    <property type="entry name" value="OmpA-like_dom_proteobacteria"/>
</dbReference>
<keyword evidence="3" id="KW-0812">Transmembrane</keyword>